<dbReference type="EMBL" id="JANIIK010000047">
    <property type="protein sequence ID" value="KAJ3600784.1"/>
    <property type="molecule type" value="Genomic_DNA"/>
</dbReference>
<reference evidence="1" key="1">
    <citation type="submission" date="2022-07" db="EMBL/GenBank/DDBJ databases">
        <title>Chromosome-level genome of Muraenolepis orangiensis.</title>
        <authorList>
            <person name="Kim J."/>
        </authorList>
    </citation>
    <scope>NUCLEOTIDE SEQUENCE</scope>
    <source>
        <strain evidence="1">KU_S4_2022</strain>
        <tissue evidence="1">Muscle</tissue>
    </source>
</reference>
<name>A0A9Q0E4D6_9TELE</name>
<proteinExistence type="predicted"/>
<organism evidence="1 2">
    <name type="scientific">Muraenolepis orangiensis</name>
    <name type="common">Patagonian moray cod</name>
    <dbReference type="NCBI Taxonomy" id="630683"/>
    <lineage>
        <taxon>Eukaryota</taxon>
        <taxon>Metazoa</taxon>
        <taxon>Chordata</taxon>
        <taxon>Craniata</taxon>
        <taxon>Vertebrata</taxon>
        <taxon>Euteleostomi</taxon>
        <taxon>Actinopterygii</taxon>
        <taxon>Neopterygii</taxon>
        <taxon>Teleostei</taxon>
        <taxon>Neoteleostei</taxon>
        <taxon>Acanthomorphata</taxon>
        <taxon>Zeiogadaria</taxon>
        <taxon>Gadariae</taxon>
        <taxon>Gadiformes</taxon>
        <taxon>Muraenolepidoidei</taxon>
        <taxon>Muraenolepididae</taxon>
        <taxon>Muraenolepis</taxon>
    </lineage>
</organism>
<evidence type="ECO:0000313" key="2">
    <source>
        <dbReference type="Proteomes" id="UP001148018"/>
    </source>
</evidence>
<sequence>MCLLPMWTSSILLLCLTRFCLFALRHWLTQARHLAGPRTTPASLGTVLAGLEAIPERLNTPRMTFGVLTVSRDPSDVPDPEAAVSEPESVAEGSVADTSSWLNVAGCDRTVSWVL</sequence>
<dbReference type="Proteomes" id="UP001148018">
    <property type="component" value="Unassembled WGS sequence"/>
</dbReference>
<dbReference type="AlphaFoldDB" id="A0A9Q0E4D6"/>
<gene>
    <name evidence="1" type="ORF">NHX12_031759</name>
</gene>
<keyword evidence="2" id="KW-1185">Reference proteome</keyword>
<evidence type="ECO:0000313" key="1">
    <source>
        <dbReference type="EMBL" id="KAJ3600784.1"/>
    </source>
</evidence>
<comment type="caution">
    <text evidence="1">The sequence shown here is derived from an EMBL/GenBank/DDBJ whole genome shotgun (WGS) entry which is preliminary data.</text>
</comment>
<protein>
    <submittedName>
        <fullName evidence="1">Uncharacterized protein</fullName>
    </submittedName>
</protein>
<accession>A0A9Q0E4D6</accession>